<proteinExistence type="predicted"/>
<keyword evidence="2" id="KW-1185">Reference proteome</keyword>
<dbReference type="EMBL" id="FNCN01000017">
    <property type="protein sequence ID" value="SDH50452.1"/>
    <property type="molecule type" value="Genomic_DNA"/>
</dbReference>
<reference evidence="1 2" key="1">
    <citation type="submission" date="2016-10" db="EMBL/GenBank/DDBJ databases">
        <authorList>
            <person name="de Groot N.N."/>
        </authorList>
    </citation>
    <scope>NUCLEOTIDE SEQUENCE [LARGE SCALE GENOMIC DNA]</scope>
    <source>
        <strain evidence="1 2">CPCC 201354</strain>
    </source>
</reference>
<sequence>MPVDIHHTPDMVVTLTGVRFPIQEGRPLHNSQRIATDSFDVKLVDVDTGRPQQARKPFKVLRLCFLPLGYDENP</sequence>
<evidence type="ECO:0000313" key="2">
    <source>
        <dbReference type="Proteomes" id="UP000198923"/>
    </source>
</evidence>
<dbReference type="Proteomes" id="UP000198923">
    <property type="component" value="Unassembled WGS sequence"/>
</dbReference>
<protein>
    <submittedName>
        <fullName evidence="1">Uncharacterized protein</fullName>
    </submittedName>
</protein>
<accession>A0A1G8CYD6</accession>
<gene>
    <name evidence="1" type="ORF">SAMN05421505_11730</name>
</gene>
<dbReference type="AlphaFoldDB" id="A0A1G8CYD6"/>
<organism evidence="1 2">
    <name type="scientific">Sinosporangium album</name>
    <dbReference type="NCBI Taxonomy" id="504805"/>
    <lineage>
        <taxon>Bacteria</taxon>
        <taxon>Bacillati</taxon>
        <taxon>Actinomycetota</taxon>
        <taxon>Actinomycetes</taxon>
        <taxon>Streptosporangiales</taxon>
        <taxon>Streptosporangiaceae</taxon>
        <taxon>Sinosporangium</taxon>
    </lineage>
</organism>
<name>A0A1G8CYD6_9ACTN</name>
<evidence type="ECO:0000313" key="1">
    <source>
        <dbReference type="EMBL" id="SDH50452.1"/>
    </source>
</evidence>